<dbReference type="EMBL" id="JBBNAF010000009">
    <property type="protein sequence ID" value="KAK9113461.1"/>
    <property type="molecule type" value="Genomic_DNA"/>
</dbReference>
<dbReference type="PANTHER" id="PTHR12542:SF142">
    <property type="entry name" value="EXOCYST SUBUNIT EXO70 FAMILY PROTEIN"/>
    <property type="match status" value="1"/>
</dbReference>
<comment type="similarity">
    <text evidence="1 3">Belongs to the EXO70 family.</text>
</comment>
<gene>
    <name evidence="6" type="ORF">Syun_020258</name>
</gene>
<organism evidence="6 7">
    <name type="scientific">Stephania yunnanensis</name>
    <dbReference type="NCBI Taxonomy" id="152371"/>
    <lineage>
        <taxon>Eukaryota</taxon>
        <taxon>Viridiplantae</taxon>
        <taxon>Streptophyta</taxon>
        <taxon>Embryophyta</taxon>
        <taxon>Tracheophyta</taxon>
        <taxon>Spermatophyta</taxon>
        <taxon>Magnoliopsida</taxon>
        <taxon>Ranunculales</taxon>
        <taxon>Menispermaceae</taxon>
        <taxon>Menispermoideae</taxon>
        <taxon>Cissampelideae</taxon>
        <taxon>Stephania</taxon>
    </lineage>
</organism>
<feature type="region of interest" description="Disordered" evidence="4">
    <location>
        <begin position="22"/>
        <end position="49"/>
    </location>
</feature>
<dbReference type="FunFam" id="1.20.1280.170:FF:000003">
    <property type="entry name" value="Exocyst subunit Exo70 family protein"/>
    <property type="match status" value="1"/>
</dbReference>
<accession>A0AAP0IES9</accession>
<dbReference type="GO" id="GO:0000145">
    <property type="term" value="C:exocyst"/>
    <property type="evidence" value="ECO:0007669"/>
    <property type="project" value="InterPro"/>
</dbReference>
<dbReference type="GO" id="GO:0015031">
    <property type="term" value="P:protein transport"/>
    <property type="evidence" value="ECO:0007669"/>
    <property type="project" value="UniProtKB-KW"/>
</dbReference>
<evidence type="ECO:0000256" key="3">
    <source>
        <dbReference type="RuleBase" id="RU365026"/>
    </source>
</evidence>
<proteinExistence type="inferred from homology"/>
<dbReference type="InterPro" id="IPR046364">
    <property type="entry name" value="Exo70_C"/>
</dbReference>
<sequence length="702" mass="78228">MAACVKQYNKFPCFNSDQSETTTVAAAKTKTAATQSSQPPSPPPPPIDGDERVMAAAQRIVRSLGTSKNVTEDMILILSNFDNRLSTITDLLSTSSGGGGGGGGAAAKCKREEELESSEKIVLRFESQNQQSFPWEESPEEVSEYLCAVDDIIRLTEDMAVMDRAESVLQIAMSRLEDEFRHVLIRNTVPLDAGQLYGSIRRFSLSFASNDGNDRDSIDGFETSVEEDESVSCYHERGASLGGDLFVDLVHPEAVLDLKEIADRMIRSGYEKECCQVYSSVRRDVLDECLAILGIERVSIEEVQKIEWRCLDEKMKKWIQAVKVVIRVLLSGEKRLCDQIFAGAGSELIREVCFTETAKGCVLQLLNFAEAIVIGRRSSEKLFRILDMYEALAEAMPDLQMLFSSDAVDFVCNEARGILDGLGEAAKGTFVEFENAVRNETSRKPVQGGEIHPLTRYVMNYVKLLVDYSDSLNVLLEISGGENSDNVEADHGSGNLDVRVMSPIGQRLLSLISSLESNIEEKSKVYEDGGMQYVFLMNNILYIVQKVKDSELGKLLGDNWVRKRRGLVRQHATSYLRASWSKVLSCLKDEGVGSGGSSNNISKVTLKERFKNFNLGFEEIYRNQTTWKVPDPQLREELRISISEKVLPAYRAFLGRFGGHLESGRHAGKYIKYTPEDLENYLLDLFEGTPGVLNNTRKKISG</sequence>
<feature type="domain" description="Exocyst complex subunit Exo70 C-terminal" evidence="5">
    <location>
        <begin position="316"/>
        <end position="684"/>
    </location>
</feature>
<dbReference type="Pfam" id="PF03081">
    <property type="entry name" value="Exo70_C"/>
    <property type="match status" value="1"/>
</dbReference>
<dbReference type="PANTHER" id="PTHR12542">
    <property type="entry name" value="EXOCYST COMPLEX PROTEIN EXO70"/>
    <property type="match status" value="1"/>
</dbReference>
<dbReference type="GO" id="GO:0005546">
    <property type="term" value="F:phosphatidylinositol-4,5-bisphosphate binding"/>
    <property type="evidence" value="ECO:0007669"/>
    <property type="project" value="InterPro"/>
</dbReference>
<protein>
    <recommendedName>
        <fullName evidence="3">Exocyst subunit Exo70 family protein</fullName>
    </recommendedName>
</protein>
<evidence type="ECO:0000256" key="4">
    <source>
        <dbReference type="SAM" id="MobiDB-lite"/>
    </source>
</evidence>
<evidence type="ECO:0000256" key="1">
    <source>
        <dbReference type="ARBA" id="ARBA00006756"/>
    </source>
</evidence>
<dbReference type="InterPro" id="IPR016159">
    <property type="entry name" value="Cullin_repeat-like_dom_sf"/>
</dbReference>
<dbReference type="Gene3D" id="1.20.1280.170">
    <property type="entry name" value="Exocyst complex component Exo70"/>
    <property type="match status" value="1"/>
</dbReference>
<evidence type="ECO:0000259" key="5">
    <source>
        <dbReference type="Pfam" id="PF03081"/>
    </source>
</evidence>
<dbReference type="SUPFAM" id="SSF74788">
    <property type="entry name" value="Cullin repeat-like"/>
    <property type="match status" value="1"/>
</dbReference>
<keyword evidence="3" id="KW-0268">Exocytosis</keyword>
<keyword evidence="7" id="KW-1185">Reference proteome</keyword>
<comment type="caution">
    <text evidence="6">The sequence shown here is derived from an EMBL/GenBank/DDBJ whole genome shotgun (WGS) entry which is preliminary data.</text>
</comment>
<evidence type="ECO:0000313" key="7">
    <source>
        <dbReference type="Proteomes" id="UP001420932"/>
    </source>
</evidence>
<dbReference type="Pfam" id="PF20669">
    <property type="entry name" value="Exo70_N"/>
    <property type="match status" value="1"/>
</dbReference>
<keyword evidence="3" id="KW-0653">Protein transport</keyword>
<dbReference type="InterPro" id="IPR004140">
    <property type="entry name" value="Exo70"/>
</dbReference>
<reference evidence="6 7" key="1">
    <citation type="submission" date="2024-01" db="EMBL/GenBank/DDBJ databases">
        <title>Genome assemblies of Stephania.</title>
        <authorList>
            <person name="Yang L."/>
        </authorList>
    </citation>
    <scope>NUCLEOTIDE SEQUENCE [LARGE SCALE GENOMIC DNA]</scope>
    <source>
        <strain evidence="6">YNDBR</strain>
        <tissue evidence="6">Leaf</tissue>
    </source>
</reference>
<name>A0AAP0IES9_9MAGN</name>
<keyword evidence="2 3" id="KW-0813">Transport</keyword>
<evidence type="ECO:0000256" key="2">
    <source>
        <dbReference type="ARBA" id="ARBA00022448"/>
    </source>
</evidence>
<dbReference type="GO" id="GO:0006887">
    <property type="term" value="P:exocytosis"/>
    <property type="evidence" value="ECO:0007669"/>
    <property type="project" value="UniProtKB-KW"/>
</dbReference>
<comment type="function">
    <text evidence="3">Component of the exocyst complex.</text>
</comment>
<feature type="compositionally biased region" description="Low complexity" evidence="4">
    <location>
        <begin position="22"/>
        <end position="38"/>
    </location>
</feature>
<evidence type="ECO:0000313" key="6">
    <source>
        <dbReference type="EMBL" id="KAK9113461.1"/>
    </source>
</evidence>
<dbReference type="AlphaFoldDB" id="A0AAP0IES9"/>
<dbReference type="Proteomes" id="UP001420932">
    <property type="component" value="Unassembled WGS sequence"/>
</dbReference>